<dbReference type="Gene3D" id="2.50.20.10">
    <property type="entry name" value="Lipoprotein localisation LolA/LolB/LppX"/>
    <property type="match status" value="1"/>
</dbReference>
<evidence type="ECO:0000313" key="2">
    <source>
        <dbReference type="EMBL" id="AWA29216.1"/>
    </source>
</evidence>
<dbReference type="Pfam" id="PF14125">
    <property type="entry name" value="DUF4292"/>
    <property type="match status" value="1"/>
</dbReference>
<evidence type="ECO:0000256" key="1">
    <source>
        <dbReference type="SAM" id="SignalP"/>
    </source>
</evidence>
<dbReference type="OrthoDB" id="849114at2"/>
<sequence>MKKYILFGLLIGLASCKATKGLVSETIATTALSAAKVIESHYATRRDFNTLYIKARVSYKDDRQSQNVNAEIKIKRDEKILVSIRVLGITMAKALITPTEVKYYEKINGKFFEGNYSTLSKWLGTDLDFYKVQHMLIGQAMDDLAKGKYKSSIEDNLYKLEDLNGRDTQKEFFFEASKFLVKKQDIEQIQKNRMLHVSYPNYKEYPVMMLPSEIKIEAYDNQKKTAINIEYETVTFNEDLTFPYSAPDGYERVNID</sequence>
<dbReference type="InterPro" id="IPR025634">
    <property type="entry name" value="DUF4292"/>
</dbReference>
<gene>
    <name evidence="2" type="ORF">HYN48_03450</name>
</gene>
<dbReference type="RefSeq" id="WP_108369801.1">
    <property type="nucleotide sequence ID" value="NZ_CP028811.1"/>
</dbReference>
<dbReference type="KEGG" id="fmg:HYN48_03450"/>
<keyword evidence="3" id="KW-1185">Reference proteome</keyword>
<dbReference type="Proteomes" id="UP000244193">
    <property type="component" value="Chromosome"/>
</dbReference>
<accession>A0A2S0RC11</accession>
<reference evidence="2 3" key="1">
    <citation type="submission" date="2018-04" db="EMBL/GenBank/DDBJ databases">
        <title>Genome sequencing of Flavobacterium sp. HYN0048.</title>
        <authorList>
            <person name="Yi H."/>
            <person name="Baek C."/>
        </authorList>
    </citation>
    <scope>NUCLEOTIDE SEQUENCE [LARGE SCALE GENOMIC DNA]</scope>
    <source>
        <strain evidence="2 3">HYN0048</strain>
    </source>
</reference>
<dbReference type="EMBL" id="CP028811">
    <property type="protein sequence ID" value="AWA29216.1"/>
    <property type="molecule type" value="Genomic_DNA"/>
</dbReference>
<feature type="chain" id="PRO_5015751383" evidence="1">
    <location>
        <begin position="21"/>
        <end position="256"/>
    </location>
</feature>
<protein>
    <submittedName>
        <fullName evidence="2">DUF4292 domain-containing protein</fullName>
    </submittedName>
</protein>
<dbReference type="PROSITE" id="PS51257">
    <property type="entry name" value="PROKAR_LIPOPROTEIN"/>
    <property type="match status" value="1"/>
</dbReference>
<dbReference type="AlphaFoldDB" id="A0A2S0RC11"/>
<name>A0A2S0RC11_9FLAO</name>
<evidence type="ECO:0000313" key="3">
    <source>
        <dbReference type="Proteomes" id="UP000244193"/>
    </source>
</evidence>
<organism evidence="2 3">
    <name type="scientific">Flavobacterium magnum</name>
    <dbReference type="NCBI Taxonomy" id="2162713"/>
    <lineage>
        <taxon>Bacteria</taxon>
        <taxon>Pseudomonadati</taxon>
        <taxon>Bacteroidota</taxon>
        <taxon>Flavobacteriia</taxon>
        <taxon>Flavobacteriales</taxon>
        <taxon>Flavobacteriaceae</taxon>
        <taxon>Flavobacterium</taxon>
    </lineage>
</organism>
<keyword evidence="1" id="KW-0732">Signal</keyword>
<feature type="signal peptide" evidence="1">
    <location>
        <begin position="1"/>
        <end position="20"/>
    </location>
</feature>
<proteinExistence type="predicted"/>